<dbReference type="PANTHER" id="PTHR13833:SF71">
    <property type="entry name" value="NHL DOMAIN-CONTAINING PROTEIN"/>
    <property type="match status" value="1"/>
</dbReference>
<keyword evidence="3" id="KW-1185">Reference proteome</keyword>
<proteinExistence type="predicted"/>
<dbReference type="AlphaFoldDB" id="A0A8X9A3I3"/>
<dbReference type="Proteomes" id="UP000298416">
    <property type="component" value="Unassembled WGS sequence"/>
</dbReference>
<keyword evidence="1" id="KW-0732">Signal</keyword>
<organism evidence="2">
    <name type="scientific">Salvia splendens</name>
    <name type="common">Scarlet sage</name>
    <dbReference type="NCBI Taxonomy" id="180675"/>
    <lineage>
        <taxon>Eukaryota</taxon>
        <taxon>Viridiplantae</taxon>
        <taxon>Streptophyta</taxon>
        <taxon>Embryophyta</taxon>
        <taxon>Tracheophyta</taxon>
        <taxon>Spermatophyta</taxon>
        <taxon>Magnoliopsida</taxon>
        <taxon>eudicotyledons</taxon>
        <taxon>Gunneridae</taxon>
        <taxon>Pentapetalae</taxon>
        <taxon>asterids</taxon>
        <taxon>lamiids</taxon>
        <taxon>Lamiales</taxon>
        <taxon>Lamiaceae</taxon>
        <taxon>Nepetoideae</taxon>
        <taxon>Mentheae</taxon>
        <taxon>Salviinae</taxon>
        <taxon>Salvia</taxon>
        <taxon>Salvia subgen. Calosphace</taxon>
        <taxon>core Calosphace</taxon>
    </lineage>
</organism>
<comment type="caution">
    <text evidence="2">The sequence shown here is derived from an EMBL/GenBank/DDBJ whole genome shotgun (WGS) entry which is preliminary data.</text>
</comment>
<dbReference type="Gene3D" id="2.120.10.30">
    <property type="entry name" value="TolB, C-terminal domain"/>
    <property type="match status" value="1"/>
</dbReference>
<accession>A0A8X9A3I3</accession>
<dbReference type="InterPro" id="IPR011042">
    <property type="entry name" value="6-blade_b-propeller_TolB-like"/>
</dbReference>
<name>A0A8X9A3I3_SALSN</name>
<evidence type="ECO:0000313" key="3">
    <source>
        <dbReference type="Proteomes" id="UP000298416"/>
    </source>
</evidence>
<dbReference type="PANTHER" id="PTHR13833">
    <property type="match status" value="1"/>
</dbReference>
<protein>
    <submittedName>
        <fullName evidence="2">Uncharacterized protein</fullName>
    </submittedName>
</protein>
<feature type="signal peptide" evidence="1">
    <location>
        <begin position="1"/>
        <end position="27"/>
    </location>
</feature>
<reference evidence="2" key="1">
    <citation type="submission" date="2018-01" db="EMBL/GenBank/DDBJ databases">
        <authorList>
            <person name="Mao J.F."/>
        </authorList>
    </citation>
    <scope>NUCLEOTIDE SEQUENCE</scope>
    <source>
        <strain evidence="2">Huo1</strain>
        <tissue evidence="2">Leaf</tissue>
    </source>
</reference>
<dbReference type="EMBL" id="PNBA02000004">
    <property type="protein sequence ID" value="KAG6426401.1"/>
    <property type="molecule type" value="Genomic_DNA"/>
</dbReference>
<feature type="chain" id="PRO_5036450121" evidence="1">
    <location>
        <begin position="28"/>
        <end position="387"/>
    </location>
</feature>
<evidence type="ECO:0000256" key="1">
    <source>
        <dbReference type="SAM" id="SignalP"/>
    </source>
</evidence>
<evidence type="ECO:0000313" key="2">
    <source>
        <dbReference type="EMBL" id="KAG6426401.1"/>
    </source>
</evidence>
<sequence length="387" mass="42271">MAHSNFSLCFVVVFLQFCVILVQVAGGSEEIIYEDGYTVTTLINGDKSNIKVNPQSILHQSPPSISSSFSTPLPALSTPHCCLQPQPPMVKNFDLLSSSNRRTWCAYLGGQTVMKKLAGNEVFGYVDGDLLQQSVTTIAGGYSQKAGHADGPARDASFSDNFELAFIAEMCALLISDHGNRLVRQISLRPEDCSRQSGSVLGTTSAWLLGMGLCSVISLAVGLVIRPYVIPYTGRRQTLSAPLDMDTLPNESGETSTDALLRLEKRSFISQQVADQLKDLLTFDKGLLMAPVNTDETAEPESSKHERQTIDGMIKANLASFEGEALKVDSFDSRLDWSRLNVVTIIGFARSRSEQVMRDTDEDAVVSWFAAASEDRHPIQNRRHGSA</sequence>
<reference evidence="2" key="2">
    <citation type="submission" date="2020-08" db="EMBL/GenBank/DDBJ databases">
        <title>Plant Genome Project.</title>
        <authorList>
            <person name="Zhang R.-G."/>
        </authorList>
    </citation>
    <scope>NUCLEOTIDE SEQUENCE</scope>
    <source>
        <strain evidence="2">Huo1</strain>
        <tissue evidence="2">Leaf</tissue>
    </source>
</reference>
<gene>
    <name evidence="2" type="ORF">SASPL_110624</name>
</gene>